<dbReference type="AlphaFoldDB" id="A0A183G3Q0"/>
<dbReference type="OrthoDB" id="5976685at2759"/>
<organism evidence="3 4">
    <name type="scientific">Heligmosomoides polygyrus</name>
    <name type="common">Parasitic roundworm</name>
    <dbReference type="NCBI Taxonomy" id="6339"/>
    <lineage>
        <taxon>Eukaryota</taxon>
        <taxon>Metazoa</taxon>
        <taxon>Ecdysozoa</taxon>
        <taxon>Nematoda</taxon>
        <taxon>Chromadorea</taxon>
        <taxon>Rhabditida</taxon>
        <taxon>Rhabditina</taxon>
        <taxon>Rhabditomorpha</taxon>
        <taxon>Strongyloidea</taxon>
        <taxon>Heligmosomidae</taxon>
        <taxon>Heligmosomoides</taxon>
    </lineage>
</organism>
<reference evidence="4" key="2">
    <citation type="submission" date="2019-09" db="UniProtKB">
        <authorList>
            <consortium name="WormBaseParasite"/>
        </authorList>
    </citation>
    <scope>IDENTIFICATION</scope>
</reference>
<accession>A0A3P8A003</accession>
<sequence length="227" mass="26335">MIPTNRHEREKFLRACESELREIDHYLCSVPFRERRFGHWKMKEHEKDVLMCVFCKETGSHYSDARSEVRSTSDRTELLPSEHRCFRCLEIHFDEKCSKPTVCFYCKAVDQAAGKGKSNGDNRDVIEHDHHASISEGPGDLMRRIERRDELTKIIEMCKRDPSTSTTGSALADSRAQKSDHLSLRNADRQREGKRRWNGDRRPSGGDYSQSGPSRIRNITYRGDEVC</sequence>
<dbReference type="EMBL" id="UZAH01029191">
    <property type="protein sequence ID" value="VDP04771.1"/>
    <property type="molecule type" value="Genomic_DNA"/>
</dbReference>
<feature type="region of interest" description="Disordered" evidence="1">
    <location>
        <begin position="113"/>
        <end position="141"/>
    </location>
</feature>
<reference evidence="2 3" key="1">
    <citation type="submission" date="2018-11" db="EMBL/GenBank/DDBJ databases">
        <authorList>
            <consortium name="Pathogen Informatics"/>
        </authorList>
    </citation>
    <scope>NUCLEOTIDE SEQUENCE [LARGE SCALE GENOMIC DNA]</scope>
</reference>
<protein>
    <submittedName>
        <fullName evidence="4">B box-type domain-containing protein</fullName>
    </submittedName>
</protein>
<feature type="region of interest" description="Disordered" evidence="1">
    <location>
        <begin position="159"/>
        <end position="227"/>
    </location>
</feature>
<dbReference type="WBParaSite" id="HPBE_0001604901-mRNA-1">
    <property type="protein sequence ID" value="HPBE_0001604901-mRNA-1"/>
    <property type="gene ID" value="HPBE_0001604901"/>
</dbReference>
<feature type="compositionally biased region" description="Basic and acidic residues" evidence="1">
    <location>
        <begin position="118"/>
        <end position="133"/>
    </location>
</feature>
<evidence type="ECO:0000313" key="3">
    <source>
        <dbReference type="Proteomes" id="UP000050761"/>
    </source>
</evidence>
<gene>
    <name evidence="2" type="ORF">HPBE_LOCUS16048</name>
</gene>
<name>A0A183G3Q0_HELPZ</name>
<keyword evidence="3" id="KW-1185">Reference proteome</keyword>
<evidence type="ECO:0000313" key="4">
    <source>
        <dbReference type="WBParaSite" id="HPBE_0001604901-mRNA-1"/>
    </source>
</evidence>
<proteinExistence type="predicted"/>
<dbReference type="Proteomes" id="UP000050761">
    <property type="component" value="Unassembled WGS sequence"/>
</dbReference>
<accession>A0A183G3Q0</accession>
<feature type="compositionally biased region" description="Basic and acidic residues" evidence="1">
    <location>
        <begin position="175"/>
        <end position="204"/>
    </location>
</feature>
<evidence type="ECO:0000256" key="1">
    <source>
        <dbReference type="SAM" id="MobiDB-lite"/>
    </source>
</evidence>
<evidence type="ECO:0000313" key="2">
    <source>
        <dbReference type="EMBL" id="VDP04771.1"/>
    </source>
</evidence>